<keyword evidence="3" id="KW-1015">Disulfide bond</keyword>
<dbReference type="PANTHER" id="PTHR42341">
    <property type="entry name" value="HYDROPHOBIN"/>
    <property type="match status" value="1"/>
</dbReference>
<dbReference type="SUPFAM" id="SSF101751">
    <property type="entry name" value="Hydrophobin II, HfbII"/>
    <property type="match status" value="1"/>
</dbReference>
<dbReference type="Pfam" id="PF06766">
    <property type="entry name" value="Hydrophobin_2"/>
    <property type="match status" value="1"/>
</dbReference>
<feature type="chain" id="PRO_5034996099" evidence="4">
    <location>
        <begin position="18"/>
        <end position="107"/>
    </location>
</feature>
<gene>
    <name evidence="5" type="ORF">CMUS01_03883</name>
</gene>
<accession>A0A8H6NQ89</accession>
<dbReference type="CDD" id="cd23508">
    <property type="entry name" value="hydrophobin_II"/>
    <property type="match status" value="1"/>
</dbReference>
<evidence type="ECO:0000256" key="1">
    <source>
        <dbReference type="ARBA" id="ARBA00004196"/>
    </source>
</evidence>
<organism evidence="5 6">
    <name type="scientific">Colletotrichum musicola</name>
    <dbReference type="NCBI Taxonomy" id="2175873"/>
    <lineage>
        <taxon>Eukaryota</taxon>
        <taxon>Fungi</taxon>
        <taxon>Dikarya</taxon>
        <taxon>Ascomycota</taxon>
        <taxon>Pezizomycotina</taxon>
        <taxon>Sordariomycetes</taxon>
        <taxon>Hypocreomycetidae</taxon>
        <taxon>Glomerellales</taxon>
        <taxon>Glomerellaceae</taxon>
        <taxon>Colletotrichum</taxon>
        <taxon>Colletotrichum orchidearum species complex</taxon>
    </lineage>
</organism>
<evidence type="ECO:0000256" key="2">
    <source>
        <dbReference type="ARBA" id="ARBA00009576"/>
    </source>
</evidence>
<sequence length="107" mass="10321">MQFTTAIVALFASAAIAVPTGGGGGGGGGSAPAPAYDPCSGLFDTALCCATDVLGIAGLDCGSPPALPTSPDNFSATCSAIGQRARCCFIPLLGQGLLCQTPAGVRD</sequence>
<proteinExistence type="inferred from homology"/>
<dbReference type="Proteomes" id="UP000639643">
    <property type="component" value="Unassembled WGS sequence"/>
</dbReference>
<dbReference type="EMBL" id="WIGM01000098">
    <property type="protein sequence ID" value="KAF6840582.1"/>
    <property type="molecule type" value="Genomic_DNA"/>
</dbReference>
<evidence type="ECO:0000256" key="3">
    <source>
        <dbReference type="ARBA" id="ARBA00023157"/>
    </source>
</evidence>
<reference evidence="5" key="1">
    <citation type="journal article" date="2020" name="Phytopathology">
        <title>Genome Sequence Resources of Colletotrichum truncatum, C. plurivorum, C. musicola, and C. sojae: Four Species Pathogenic to Soybean (Glycine max).</title>
        <authorList>
            <person name="Rogerio F."/>
            <person name="Boufleur T.R."/>
            <person name="Ciampi-Guillardi M."/>
            <person name="Sukno S.A."/>
            <person name="Thon M.R."/>
            <person name="Massola Junior N.S."/>
            <person name="Baroncelli R."/>
        </authorList>
    </citation>
    <scope>NUCLEOTIDE SEQUENCE</scope>
    <source>
        <strain evidence="5">LFN0074</strain>
    </source>
</reference>
<dbReference type="AlphaFoldDB" id="A0A8H6NQ89"/>
<dbReference type="GO" id="GO:0005576">
    <property type="term" value="C:extracellular region"/>
    <property type="evidence" value="ECO:0007669"/>
    <property type="project" value="InterPro"/>
</dbReference>
<feature type="signal peptide" evidence="4">
    <location>
        <begin position="1"/>
        <end position="17"/>
    </location>
</feature>
<dbReference type="Gene3D" id="3.20.120.10">
    <property type="entry name" value="Hydrophobin"/>
    <property type="match status" value="1"/>
</dbReference>
<keyword evidence="4" id="KW-0732">Signal</keyword>
<protein>
    <submittedName>
        <fullName evidence="5">Fungal hydrophobin</fullName>
    </submittedName>
</protein>
<comment type="subcellular location">
    <subcellularLocation>
        <location evidence="1">Cell envelope</location>
    </subcellularLocation>
</comment>
<dbReference type="InterPro" id="IPR036686">
    <property type="entry name" value="Class_II_Hydrophobin_sf"/>
</dbReference>
<evidence type="ECO:0000313" key="6">
    <source>
        <dbReference type="Proteomes" id="UP000639643"/>
    </source>
</evidence>
<name>A0A8H6NQ89_9PEZI</name>
<dbReference type="OrthoDB" id="4500971at2759"/>
<comment type="similarity">
    <text evidence="2">Belongs to the cerato-ulmin hydrophobin family.</text>
</comment>
<comment type="caution">
    <text evidence="5">The sequence shown here is derived from an EMBL/GenBank/DDBJ whole genome shotgun (WGS) entry which is preliminary data.</text>
</comment>
<dbReference type="InterPro" id="IPR010636">
    <property type="entry name" value="Class_II_hydrophobin"/>
</dbReference>
<dbReference type="PANTHER" id="PTHR42341:SF1">
    <property type="entry name" value="HYDROPHOBIN"/>
    <property type="match status" value="1"/>
</dbReference>
<evidence type="ECO:0000313" key="5">
    <source>
        <dbReference type="EMBL" id="KAF6840582.1"/>
    </source>
</evidence>
<keyword evidence="6" id="KW-1185">Reference proteome</keyword>
<evidence type="ECO:0000256" key="4">
    <source>
        <dbReference type="SAM" id="SignalP"/>
    </source>
</evidence>